<reference evidence="3" key="1">
    <citation type="submission" date="2022-07" db="EMBL/GenBank/DDBJ databases">
        <title>Phylogenomic reconstructions and comparative analyses of Kickxellomycotina fungi.</title>
        <authorList>
            <person name="Reynolds N.K."/>
            <person name="Stajich J.E."/>
            <person name="Barry K."/>
            <person name="Grigoriev I.V."/>
            <person name="Crous P."/>
            <person name="Smith M.E."/>
        </authorList>
    </citation>
    <scope>NUCLEOTIDE SEQUENCE</scope>
    <source>
        <strain evidence="3">NBRC 100468</strain>
    </source>
</reference>
<evidence type="ECO:0000313" key="3">
    <source>
        <dbReference type="EMBL" id="KAJ1919336.1"/>
    </source>
</evidence>
<dbReference type="PANTHER" id="PTHR12975:SF6">
    <property type="entry name" value="TRAFFICKING PROTEIN PARTICLE COMPLEX SUBUNIT 8"/>
    <property type="match status" value="1"/>
</dbReference>
<dbReference type="Proteomes" id="UP001150538">
    <property type="component" value="Unassembled WGS sequence"/>
</dbReference>
<dbReference type="OrthoDB" id="437922at2759"/>
<dbReference type="InterPro" id="IPR058538">
    <property type="entry name" value="Ig_TPPC8_2nd"/>
</dbReference>
<dbReference type="PANTHER" id="PTHR12975">
    <property type="entry name" value="TRANSPORT PROTEIN TRAPP"/>
    <property type="match status" value="1"/>
</dbReference>
<dbReference type="Pfam" id="PF24544">
    <property type="entry name" value="Ig_TPPC8_2nd"/>
    <property type="match status" value="1"/>
</dbReference>
<dbReference type="InterPro" id="IPR058565">
    <property type="entry name" value="Ig_TRAPPC9_Trs120_1st"/>
</dbReference>
<evidence type="ECO:0008006" key="5">
    <source>
        <dbReference type="Google" id="ProtNLM"/>
    </source>
</evidence>
<dbReference type="EMBL" id="JANBPU010000028">
    <property type="protein sequence ID" value="KAJ1919336.1"/>
    <property type="molecule type" value="Genomic_DNA"/>
</dbReference>
<gene>
    <name evidence="3" type="ORF">H4219_002024</name>
</gene>
<organism evidence="3 4">
    <name type="scientific">Mycoemilia scoparia</name>
    <dbReference type="NCBI Taxonomy" id="417184"/>
    <lineage>
        <taxon>Eukaryota</taxon>
        <taxon>Fungi</taxon>
        <taxon>Fungi incertae sedis</taxon>
        <taxon>Zoopagomycota</taxon>
        <taxon>Kickxellomycotina</taxon>
        <taxon>Kickxellomycetes</taxon>
        <taxon>Kickxellales</taxon>
        <taxon>Kickxellaceae</taxon>
        <taxon>Mycoemilia</taxon>
    </lineage>
</organism>
<dbReference type="GO" id="GO:1990072">
    <property type="term" value="C:TRAPPIII protein complex"/>
    <property type="evidence" value="ECO:0007669"/>
    <property type="project" value="TreeGrafter"/>
</dbReference>
<sequence length="1450" mass="162159">MGISGRNFVFRALSPQVLVISSDDVDQFLNQNNFSSFAELLQPFGRDIPIKATLHRDKASSHYLDAIDIRFSDSFALPQPELTDGAMSKWLDLVENVDADDIFKALSNNNDNDNEFDPEILKTNPEKLTPWYYKFRQAWINNSTNFSEHEGFNHPVACLVVTSTSNKSILDTFSTLRSSFHIQSLAGGSYSNPLLVHNVLLHDGRLSEMSEQTLESLFSGVKQQLGNNVTILDLGRERRNADGGDVTSSSTNKVPDIWSNHFSVFGYESGSGSPKNKQGEGEGYGKTLTHEDIKILREAIKAIASKRILPHMEIQLQVLSKETENQRRAITGRLFSVGRKYFSTSNIVSSQKTGTDGEIFYTYSSPEAKLRKLGDYAFMLRDFKFAFTVYHAARRDYESDKAWKCYAGAIEMAGMCKVLTEVSVSSSNPDFDSLFNDAISCYLNKTNKPCLKYAVRTVIFYTALLHSAKLFSILPKAFSRFSSQQLSLPTAMLSEQAALSFLIHYHGPKIRRCIFDLIIAAQYYTKAQRSAYAYRCYRLALDILTSPVTAATSWPGQKENNQTRSTNTLFYDINSKPHPEHLEPQKELPPNWNSIISYLNHCLVQATTLTTTSTAKILETHLPCLLNLLKDDTIEASVQQYHYQRFLDLYTNNYQQSDSSSLGDGEKNSTAFISTTEPVLLNPPVLIVEQSQFRITTSLGQNGDESPMNWTFDHQKPSLVVSKDPNNTTATACAIGERLIATVLLENPLQIEVSLSNITIDCGTESFKNLKISTIGSIIIGPKRSQEVSFTIDVAETPGSISIEGIKFLLSGTVPCFYSLYHKGAPLNDTKLNRINRARSPGKPSTLNVLQQYPNFTIGFAGVPENMKSGEVRKFTLDLKNIGTEAIRQLYVWTSHPSFFHFPNQCCGDKDDSSIYSEVKGSDGGTSIFCNVPNVVNTIAPQRIFLPGYDESKKEGGCLEPGKSTTLSFWIRGDRVGSHDFELFFGCSTHGRADDYLPESIEMRTLKLVYSCLITPSLRINAFVRPSQSNSNHKILGIEVENLDSQQEFNLVQVTSVSRMFKLISMLPKNNGGSALMSSISMIPGKTIYLYYKVEDAHSDHEGESPEDYFTNSLRKLIYNTNQQNADDNNDDDNYGPPDIRLCYTNIPFQNKEIKTVESLLQSYLLKTRIGWKKNFVSKVFPFIPISKYQQTFPLYESRSIDFILMWSSGGGSYQGSDGQRACGHHSITGIDLGTPKDYFSPALIPPKASASMPRVLMAETVQEQRAMISNVKAISKTRASQSDCPIQITLHPASGYSDAVEGQQLNVTMNIANHSWKAAYSWTVELISPSGLGSTVEEEDNQYRHVDSYNNWSWVGQTVFHGTILPNESESIGLKAIVYSLGTLDLNSWRLSYSRIRSPDHYHIKTDDQTANKLATLSVKLGATYVDKSSQAFGVEYPMMPYIISAKQR</sequence>
<dbReference type="Pfam" id="PF26254">
    <property type="entry name" value="Ig_TRAPPC9-Trs120_1st"/>
    <property type="match status" value="1"/>
</dbReference>
<proteinExistence type="predicted"/>
<protein>
    <recommendedName>
        <fullName evidence="5">Trafficking protein particle complex 8</fullName>
    </recommendedName>
</protein>
<dbReference type="InterPro" id="IPR024420">
    <property type="entry name" value="TRAPP_III_complex_Trs85"/>
</dbReference>
<name>A0A9W8DVA5_9FUNG</name>
<comment type="caution">
    <text evidence="3">The sequence shown here is derived from an EMBL/GenBank/DDBJ whole genome shotgun (WGS) entry which is preliminary data.</text>
</comment>
<evidence type="ECO:0000259" key="1">
    <source>
        <dbReference type="Pfam" id="PF24544"/>
    </source>
</evidence>
<dbReference type="Pfam" id="PF12739">
    <property type="entry name" value="TRAPPC-Trs85"/>
    <property type="match status" value="1"/>
</dbReference>
<feature type="domain" description="Trs120/TRAPPC9 first Ig-like" evidence="2">
    <location>
        <begin position="723"/>
        <end position="836"/>
    </location>
</feature>
<feature type="domain" description="TPPC8 second Ig-like" evidence="1">
    <location>
        <begin position="870"/>
        <end position="985"/>
    </location>
</feature>
<evidence type="ECO:0000259" key="2">
    <source>
        <dbReference type="Pfam" id="PF26254"/>
    </source>
</evidence>
<evidence type="ECO:0000313" key="4">
    <source>
        <dbReference type="Proteomes" id="UP001150538"/>
    </source>
</evidence>
<keyword evidence="4" id="KW-1185">Reference proteome</keyword>
<accession>A0A9W8DVA5</accession>